<dbReference type="Pfam" id="PF13568">
    <property type="entry name" value="OMP_b-brl_2"/>
    <property type="match status" value="1"/>
</dbReference>
<protein>
    <recommendedName>
        <fullName evidence="1">Outer membrane protein beta-barrel domain-containing protein</fullName>
    </recommendedName>
</protein>
<dbReference type="Proteomes" id="UP000251889">
    <property type="component" value="Unassembled WGS sequence"/>
</dbReference>
<dbReference type="OrthoDB" id="949314at2"/>
<sequence>MRKSAVLFLTIVGSVTFTKAQTLVPRIGITSSTSTVEKSELTTGQSTGSVTGISVALGYNVPVANLGKLVFSLQPEVNYIQKGSSYKSDGEFQIGEAIYKSKNESKQTLNYLEFPVLARFEYDLDKIKVGLFAGPAVAFGLDGKYKFESKVDNGETVEVHKSEGKVVFYDQNGEENTSSLDHNVDFSLQAGAVVTILKRVQLDVRYGHSLTNKSHYVDSKNRVLQFSVGVPISL</sequence>
<proteinExistence type="predicted"/>
<evidence type="ECO:0000313" key="2">
    <source>
        <dbReference type="EMBL" id="RAV99128.1"/>
    </source>
</evidence>
<feature type="domain" description="Outer membrane protein beta-barrel" evidence="1">
    <location>
        <begin position="25"/>
        <end position="212"/>
    </location>
</feature>
<organism evidence="2 3">
    <name type="scientific">Pseudochryseolinea flava</name>
    <dbReference type="NCBI Taxonomy" id="2059302"/>
    <lineage>
        <taxon>Bacteria</taxon>
        <taxon>Pseudomonadati</taxon>
        <taxon>Bacteroidota</taxon>
        <taxon>Cytophagia</taxon>
        <taxon>Cytophagales</taxon>
        <taxon>Fulvivirgaceae</taxon>
        <taxon>Pseudochryseolinea</taxon>
    </lineage>
</organism>
<gene>
    <name evidence="2" type="ORF">DQQ10_21275</name>
</gene>
<dbReference type="EMBL" id="QMFY01000013">
    <property type="protein sequence ID" value="RAV99128.1"/>
    <property type="molecule type" value="Genomic_DNA"/>
</dbReference>
<keyword evidence="3" id="KW-1185">Reference proteome</keyword>
<evidence type="ECO:0000313" key="3">
    <source>
        <dbReference type="Proteomes" id="UP000251889"/>
    </source>
</evidence>
<reference evidence="2 3" key="1">
    <citation type="submission" date="2018-06" db="EMBL/GenBank/DDBJ databases">
        <title>Chryseolinea flavus sp. nov., a member of the phylum Bacteroidetes isolated from soil.</title>
        <authorList>
            <person name="Li Y."/>
            <person name="Wang J."/>
        </authorList>
    </citation>
    <scope>NUCLEOTIDE SEQUENCE [LARGE SCALE GENOMIC DNA]</scope>
    <source>
        <strain evidence="2 3">SDU1-6</strain>
    </source>
</reference>
<dbReference type="InterPro" id="IPR025665">
    <property type="entry name" value="Beta-barrel_OMP_2"/>
</dbReference>
<dbReference type="RefSeq" id="WP_112748940.1">
    <property type="nucleotide sequence ID" value="NZ_QMFY01000013.1"/>
</dbReference>
<comment type="caution">
    <text evidence="2">The sequence shown here is derived from an EMBL/GenBank/DDBJ whole genome shotgun (WGS) entry which is preliminary data.</text>
</comment>
<name>A0A364Y080_9BACT</name>
<accession>A0A364Y080</accession>
<evidence type="ECO:0000259" key="1">
    <source>
        <dbReference type="Pfam" id="PF13568"/>
    </source>
</evidence>
<dbReference type="AlphaFoldDB" id="A0A364Y080"/>